<comment type="cofactor">
    <cofactor evidence="1">
        <name>Zn(2+)</name>
        <dbReference type="ChEBI" id="CHEBI:29105"/>
    </cofactor>
</comment>
<evidence type="ECO:0000256" key="1">
    <source>
        <dbReference type="ARBA" id="ARBA00001947"/>
    </source>
</evidence>
<evidence type="ECO:0000256" key="5">
    <source>
        <dbReference type="ARBA" id="ARBA00023002"/>
    </source>
</evidence>
<evidence type="ECO:0000259" key="6">
    <source>
        <dbReference type="Pfam" id="PF00107"/>
    </source>
</evidence>
<keyword evidence="5" id="KW-0560">Oxidoreductase</keyword>
<proteinExistence type="inferred from homology"/>
<evidence type="ECO:0000256" key="4">
    <source>
        <dbReference type="ARBA" id="ARBA00022833"/>
    </source>
</evidence>
<feature type="non-terminal residue" evidence="7">
    <location>
        <position position="1"/>
    </location>
</feature>
<dbReference type="EMBL" id="UINC01155586">
    <property type="protein sequence ID" value="SVD51525.1"/>
    <property type="molecule type" value="Genomic_DNA"/>
</dbReference>
<feature type="domain" description="Alcohol dehydrogenase-like C-terminal" evidence="6">
    <location>
        <begin position="80"/>
        <end position="214"/>
    </location>
</feature>
<keyword evidence="4" id="KW-0862">Zinc</keyword>
<dbReference type="Gene3D" id="3.90.180.10">
    <property type="entry name" value="Medium-chain alcohol dehydrogenases, catalytic domain"/>
    <property type="match status" value="1"/>
</dbReference>
<evidence type="ECO:0000256" key="3">
    <source>
        <dbReference type="ARBA" id="ARBA00022723"/>
    </source>
</evidence>
<dbReference type="GO" id="GO:0016491">
    <property type="term" value="F:oxidoreductase activity"/>
    <property type="evidence" value="ECO:0007669"/>
    <property type="project" value="UniProtKB-KW"/>
</dbReference>
<dbReference type="SUPFAM" id="SSF51735">
    <property type="entry name" value="NAD(P)-binding Rossmann-fold domains"/>
    <property type="match status" value="1"/>
</dbReference>
<reference evidence="7" key="1">
    <citation type="submission" date="2018-05" db="EMBL/GenBank/DDBJ databases">
        <authorList>
            <person name="Lanie J.A."/>
            <person name="Ng W.-L."/>
            <person name="Kazmierczak K.M."/>
            <person name="Andrzejewski T.M."/>
            <person name="Davidsen T.M."/>
            <person name="Wayne K.J."/>
            <person name="Tettelin H."/>
            <person name="Glass J.I."/>
            <person name="Rusch D."/>
            <person name="Podicherti R."/>
            <person name="Tsui H.-C.T."/>
            <person name="Winkler M.E."/>
        </authorList>
    </citation>
    <scope>NUCLEOTIDE SEQUENCE</scope>
</reference>
<dbReference type="Gene3D" id="3.40.50.720">
    <property type="entry name" value="NAD(P)-binding Rossmann-like Domain"/>
    <property type="match status" value="1"/>
</dbReference>
<evidence type="ECO:0000256" key="2">
    <source>
        <dbReference type="ARBA" id="ARBA00008072"/>
    </source>
</evidence>
<gene>
    <name evidence="7" type="ORF">METZ01_LOCUS404379</name>
</gene>
<dbReference type="GO" id="GO:0046872">
    <property type="term" value="F:metal ion binding"/>
    <property type="evidence" value="ECO:0007669"/>
    <property type="project" value="UniProtKB-KW"/>
</dbReference>
<dbReference type="InterPro" id="IPR036291">
    <property type="entry name" value="NAD(P)-bd_dom_sf"/>
</dbReference>
<dbReference type="InterPro" id="IPR011032">
    <property type="entry name" value="GroES-like_sf"/>
</dbReference>
<dbReference type="PANTHER" id="PTHR43350">
    <property type="entry name" value="NAD-DEPENDENT ALCOHOL DEHYDROGENASE"/>
    <property type="match status" value="1"/>
</dbReference>
<dbReference type="SUPFAM" id="SSF50129">
    <property type="entry name" value="GroES-like"/>
    <property type="match status" value="1"/>
</dbReference>
<dbReference type="AlphaFoldDB" id="A0A382VZS6"/>
<sequence>IVESCPSGKYREGERVLLWAFDRGLFQEYVLARDEGCVRLPADGELEVILMSQLLGTVIHAFYKLGNIIGTKVVVLGQGPVGQLFNATLRNLGARQIIAVDPLAHRLDTARKMGATDTVDPAPGDLKQAIADLTGGELADIVVEAVGREETFNLAAGLVRRNGSIVYFGVPNKDNHEGIISLQFMKMFANEVRIITTVGPNPQKDYSLALDWIVQGRLDVRPMISHVLPFEEIQRAFEMAFDCPGEHETVKVVMRM</sequence>
<name>A0A382VZS6_9ZZZZ</name>
<accession>A0A382VZS6</accession>
<protein>
    <recommendedName>
        <fullName evidence="6">Alcohol dehydrogenase-like C-terminal domain-containing protein</fullName>
    </recommendedName>
</protein>
<dbReference type="InterPro" id="IPR013149">
    <property type="entry name" value="ADH-like_C"/>
</dbReference>
<dbReference type="Pfam" id="PF00107">
    <property type="entry name" value="ADH_zinc_N"/>
    <property type="match status" value="1"/>
</dbReference>
<organism evidence="7">
    <name type="scientific">marine metagenome</name>
    <dbReference type="NCBI Taxonomy" id="408172"/>
    <lineage>
        <taxon>unclassified sequences</taxon>
        <taxon>metagenomes</taxon>
        <taxon>ecological metagenomes</taxon>
    </lineage>
</organism>
<dbReference type="PANTHER" id="PTHR43350:SF19">
    <property type="entry name" value="D-GULOSIDE 3-DEHYDROGENASE"/>
    <property type="match status" value="1"/>
</dbReference>
<comment type="similarity">
    <text evidence="2">Belongs to the zinc-containing alcohol dehydrogenase family.</text>
</comment>
<evidence type="ECO:0000313" key="7">
    <source>
        <dbReference type="EMBL" id="SVD51525.1"/>
    </source>
</evidence>
<keyword evidence="3" id="KW-0479">Metal-binding</keyword>